<gene>
    <name evidence="6" type="ORF">V5799_016943</name>
</gene>
<dbReference type="Pfam" id="PF02891">
    <property type="entry name" value="zf-MIZ"/>
    <property type="match status" value="1"/>
</dbReference>
<reference evidence="6 7" key="1">
    <citation type="journal article" date="2023" name="Arcadia Sci">
        <title>De novo assembly of a long-read Amblyomma americanum tick genome.</title>
        <authorList>
            <person name="Chou S."/>
            <person name="Poskanzer K.E."/>
            <person name="Rollins M."/>
            <person name="Thuy-Boun P.S."/>
        </authorList>
    </citation>
    <scope>NUCLEOTIDE SEQUENCE [LARGE SCALE GENOMIC DNA]</scope>
    <source>
        <strain evidence="6">F_SG_1</strain>
        <tissue evidence="6">Salivary glands</tissue>
    </source>
</reference>
<dbReference type="Gene3D" id="3.30.40.10">
    <property type="entry name" value="Zinc/RING finger domain, C3HC4 (zinc finger)"/>
    <property type="match status" value="1"/>
</dbReference>
<evidence type="ECO:0000259" key="5">
    <source>
        <dbReference type="PROSITE" id="PS51044"/>
    </source>
</evidence>
<dbReference type="Proteomes" id="UP001321473">
    <property type="component" value="Unassembled WGS sequence"/>
</dbReference>
<dbReference type="GO" id="GO:0006357">
    <property type="term" value="P:regulation of transcription by RNA polymerase II"/>
    <property type="evidence" value="ECO:0007669"/>
    <property type="project" value="TreeGrafter"/>
</dbReference>
<dbReference type="GO" id="GO:0061665">
    <property type="term" value="F:SUMO ligase activity"/>
    <property type="evidence" value="ECO:0007669"/>
    <property type="project" value="TreeGrafter"/>
</dbReference>
<proteinExistence type="predicted"/>
<dbReference type="GO" id="GO:0008270">
    <property type="term" value="F:zinc ion binding"/>
    <property type="evidence" value="ECO:0007669"/>
    <property type="project" value="UniProtKB-KW"/>
</dbReference>
<dbReference type="GO" id="GO:0003712">
    <property type="term" value="F:transcription coregulator activity"/>
    <property type="evidence" value="ECO:0007669"/>
    <property type="project" value="TreeGrafter"/>
</dbReference>
<name>A0AAQ4F4R5_AMBAM</name>
<dbReference type="GO" id="GO:0016925">
    <property type="term" value="P:protein sumoylation"/>
    <property type="evidence" value="ECO:0007669"/>
    <property type="project" value="TreeGrafter"/>
</dbReference>
<dbReference type="AlphaFoldDB" id="A0AAQ4F4R5"/>
<evidence type="ECO:0000256" key="2">
    <source>
        <dbReference type="ARBA" id="ARBA00022771"/>
    </source>
</evidence>
<dbReference type="PROSITE" id="PS51044">
    <property type="entry name" value="ZF_SP_RING"/>
    <property type="match status" value="1"/>
</dbReference>
<organism evidence="6 7">
    <name type="scientific">Amblyomma americanum</name>
    <name type="common">Lone star tick</name>
    <dbReference type="NCBI Taxonomy" id="6943"/>
    <lineage>
        <taxon>Eukaryota</taxon>
        <taxon>Metazoa</taxon>
        <taxon>Ecdysozoa</taxon>
        <taxon>Arthropoda</taxon>
        <taxon>Chelicerata</taxon>
        <taxon>Arachnida</taxon>
        <taxon>Acari</taxon>
        <taxon>Parasitiformes</taxon>
        <taxon>Ixodida</taxon>
        <taxon>Ixodoidea</taxon>
        <taxon>Ixodidae</taxon>
        <taxon>Amblyomminae</taxon>
        <taxon>Amblyomma</taxon>
    </lineage>
</organism>
<dbReference type="InterPro" id="IPR004181">
    <property type="entry name" value="Znf_MIZ"/>
</dbReference>
<evidence type="ECO:0000256" key="1">
    <source>
        <dbReference type="ARBA" id="ARBA00022723"/>
    </source>
</evidence>
<comment type="caution">
    <text evidence="6">The sequence shown here is derived from an EMBL/GenBank/DDBJ whole genome shotgun (WGS) entry which is preliminary data.</text>
</comment>
<keyword evidence="1" id="KW-0479">Metal-binding</keyword>
<protein>
    <recommendedName>
        <fullName evidence="5">SP-RING-type domain-containing protein</fullName>
    </recommendedName>
</protein>
<keyword evidence="2 4" id="KW-0863">Zinc-finger</keyword>
<dbReference type="EMBL" id="JARKHS020007417">
    <property type="protein sequence ID" value="KAK8781722.1"/>
    <property type="molecule type" value="Genomic_DNA"/>
</dbReference>
<accession>A0AAQ4F4R5</accession>
<dbReference type="PANTHER" id="PTHR10782:SF4">
    <property type="entry name" value="TONALLI, ISOFORM E"/>
    <property type="match status" value="1"/>
</dbReference>
<keyword evidence="7" id="KW-1185">Reference proteome</keyword>
<evidence type="ECO:0000256" key="3">
    <source>
        <dbReference type="ARBA" id="ARBA00022833"/>
    </source>
</evidence>
<evidence type="ECO:0000313" key="6">
    <source>
        <dbReference type="EMBL" id="KAK8781722.1"/>
    </source>
</evidence>
<dbReference type="InterPro" id="IPR013083">
    <property type="entry name" value="Znf_RING/FYVE/PHD"/>
</dbReference>
<dbReference type="GO" id="GO:0000785">
    <property type="term" value="C:chromatin"/>
    <property type="evidence" value="ECO:0007669"/>
    <property type="project" value="TreeGrafter"/>
</dbReference>
<dbReference type="PANTHER" id="PTHR10782">
    <property type="entry name" value="ZINC FINGER MIZ DOMAIN-CONTAINING PROTEIN"/>
    <property type="match status" value="1"/>
</dbReference>
<keyword evidence="3" id="KW-0862">Zinc</keyword>
<evidence type="ECO:0000256" key="4">
    <source>
        <dbReference type="PROSITE-ProRule" id="PRU00452"/>
    </source>
</evidence>
<evidence type="ECO:0000313" key="7">
    <source>
        <dbReference type="Proteomes" id="UP001321473"/>
    </source>
</evidence>
<sequence length="269" mass="29783">MLPRQPFYSSVNEFRLNSVTATHCPGVVSYSGHFSTTPESRSHRTLVLVHFTLMSQSSAISGRTATVRVNGRAYRGLPLTVVNITQLLYRLPADDYDLCLEGIPADVTVHVDEVMKMPEWELFSIIGRGAPFEFTQKDTWTLIRAQLGSDQVETKVLKVSLDCPLAQRTISIPCRGVRCGHVQCFDVYSYLGCHEATLEPSWCCPVCREKVFVQDIRVDVFTLDILIRAGARFNAVEIRADGSCEFLTSGDDRNVSGGEDSSAKAEAAP</sequence>
<feature type="domain" description="SP-RING-type" evidence="5">
    <location>
        <begin position="148"/>
        <end position="235"/>
    </location>
</feature>